<dbReference type="OrthoDB" id="10249920at2759"/>
<dbReference type="InterPro" id="IPR000086">
    <property type="entry name" value="NUDIX_hydrolase_dom"/>
</dbReference>
<name>E1Z434_CHLVA</name>
<dbReference type="AlphaFoldDB" id="E1Z434"/>
<reference evidence="3 4" key="1">
    <citation type="journal article" date="2010" name="Plant Cell">
        <title>The Chlorella variabilis NC64A genome reveals adaptation to photosymbiosis, coevolution with viruses, and cryptic sex.</title>
        <authorList>
            <person name="Blanc G."/>
            <person name="Duncan G."/>
            <person name="Agarkova I."/>
            <person name="Borodovsky M."/>
            <person name="Gurnon J."/>
            <person name="Kuo A."/>
            <person name="Lindquist E."/>
            <person name="Lucas S."/>
            <person name="Pangilinan J."/>
            <person name="Polle J."/>
            <person name="Salamov A."/>
            <person name="Terry A."/>
            <person name="Yamada T."/>
            <person name="Dunigan D.D."/>
            <person name="Grigoriev I.V."/>
            <person name="Claverie J.M."/>
            <person name="Van Etten J.L."/>
        </authorList>
    </citation>
    <scope>NUCLEOTIDE SEQUENCE [LARGE SCALE GENOMIC DNA]</scope>
    <source>
        <strain evidence="3 4">NC64A</strain>
    </source>
</reference>
<dbReference type="GO" id="GO:0006753">
    <property type="term" value="P:nucleoside phosphate metabolic process"/>
    <property type="evidence" value="ECO:0007669"/>
    <property type="project" value="TreeGrafter"/>
</dbReference>
<dbReference type="InParanoid" id="E1Z434"/>
<dbReference type="GO" id="GO:0019693">
    <property type="term" value="P:ribose phosphate metabolic process"/>
    <property type="evidence" value="ECO:0007669"/>
    <property type="project" value="TreeGrafter"/>
</dbReference>
<dbReference type="PROSITE" id="PS51462">
    <property type="entry name" value="NUDIX"/>
    <property type="match status" value="1"/>
</dbReference>
<protein>
    <recommendedName>
        <fullName evidence="2">Nudix hydrolase domain-containing protein</fullName>
    </recommendedName>
</protein>
<evidence type="ECO:0000313" key="3">
    <source>
        <dbReference type="EMBL" id="EFN58985.1"/>
    </source>
</evidence>
<feature type="non-terminal residue" evidence="3">
    <location>
        <position position="1"/>
    </location>
</feature>
<dbReference type="PANTHER" id="PTHR11839:SF1">
    <property type="entry name" value="ADP-SUGAR PYROPHOSPHATASE"/>
    <property type="match status" value="1"/>
</dbReference>
<dbReference type="PANTHER" id="PTHR11839">
    <property type="entry name" value="UDP/ADP-SUGAR PYROPHOSPHATASE"/>
    <property type="match status" value="1"/>
</dbReference>
<dbReference type="Proteomes" id="UP000008141">
    <property type="component" value="Unassembled WGS sequence"/>
</dbReference>
<dbReference type="GO" id="GO:0005634">
    <property type="term" value="C:nucleus"/>
    <property type="evidence" value="ECO:0007669"/>
    <property type="project" value="TreeGrafter"/>
</dbReference>
<accession>E1Z434</accession>
<dbReference type="PROSITE" id="PS00893">
    <property type="entry name" value="NUDIX_BOX"/>
    <property type="match status" value="1"/>
</dbReference>
<dbReference type="InterPro" id="IPR015797">
    <property type="entry name" value="NUDIX_hydrolase-like_dom_sf"/>
</dbReference>
<dbReference type="STRING" id="554065.E1Z434"/>
<evidence type="ECO:0000256" key="1">
    <source>
        <dbReference type="ARBA" id="ARBA00022801"/>
    </source>
</evidence>
<keyword evidence="1" id="KW-0378">Hydrolase</keyword>
<dbReference type="Pfam" id="PF00293">
    <property type="entry name" value="NUDIX"/>
    <property type="match status" value="1"/>
</dbReference>
<dbReference type="KEGG" id="cvr:CHLNCDRAFT_19042"/>
<gene>
    <name evidence="3" type="ORF">CHLNCDRAFT_19042</name>
</gene>
<dbReference type="GO" id="GO:0047631">
    <property type="term" value="F:ADP-ribose diphosphatase activity"/>
    <property type="evidence" value="ECO:0007669"/>
    <property type="project" value="TreeGrafter"/>
</dbReference>
<dbReference type="GeneID" id="17358780"/>
<dbReference type="Gene3D" id="3.90.79.10">
    <property type="entry name" value="Nucleoside Triphosphate Pyrophosphohydrolase"/>
    <property type="match status" value="1"/>
</dbReference>
<dbReference type="CDD" id="cd18888">
    <property type="entry name" value="NUDIX_ADPRase_Nudt5"/>
    <property type="match status" value="1"/>
</dbReference>
<dbReference type="EMBL" id="GL433836">
    <property type="protein sequence ID" value="EFN58985.1"/>
    <property type="molecule type" value="Genomic_DNA"/>
</dbReference>
<dbReference type="InterPro" id="IPR020084">
    <property type="entry name" value="NUDIX_hydrolase_CS"/>
</dbReference>
<dbReference type="SUPFAM" id="SSF55811">
    <property type="entry name" value="Nudix"/>
    <property type="match status" value="1"/>
</dbReference>
<sequence length="192" mass="21117">FPMTSKVVSVEDCGPEGFRWITLKRITWEDPSGRQRLWESAERTTRRGDTDGVAIVAKARQPPLLPVLKQYRPPVANYCLELPAGLVDGGESAGQAAVRELLEETGYRGQVVQETPICVSDPGMSNANMRYVTLEERKKASEEESMCCLPQDGEFIQVELVPWGSLMQHLLVSTPACPPACTNACMVARPPA</sequence>
<feature type="domain" description="Nudix hydrolase" evidence="2">
    <location>
        <begin position="46"/>
        <end position="185"/>
    </location>
</feature>
<dbReference type="RefSeq" id="XP_005851087.1">
    <property type="nucleotide sequence ID" value="XM_005851025.1"/>
</dbReference>
<dbReference type="eggNOG" id="KOG3041">
    <property type="taxonomic scope" value="Eukaryota"/>
</dbReference>
<proteinExistence type="predicted"/>
<evidence type="ECO:0000313" key="4">
    <source>
        <dbReference type="Proteomes" id="UP000008141"/>
    </source>
</evidence>
<organism evidence="4">
    <name type="scientific">Chlorella variabilis</name>
    <name type="common">Green alga</name>
    <dbReference type="NCBI Taxonomy" id="554065"/>
    <lineage>
        <taxon>Eukaryota</taxon>
        <taxon>Viridiplantae</taxon>
        <taxon>Chlorophyta</taxon>
        <taxon>core chlorophytes</taxon>
        <taxon>Trebouxiophyceae</taxon>
        <taxon>Chlorellales</taxon>
        <taxon>Chlorellaceae</taxon>
        <taxon>Chlorella clade</taxon>
        <taxon>Chlorella</taxon>
    </lineage>
</organism>
<evidence type="ECO:0000259" key="2">
    <source>
        <dbReference type="PROSITE" id="PS51462"/>
    </source>
</evidence>
<keyword evidence="4" id="KW-1185">Reference proteome</keyword>